<feature type="compositionally biased region" description="Polar residues" evidence="1">
    <location>
        <begin position="111"/>
        <end position="121"/>
    </location>
</feature>
<dbReference type="Proteomes" id="UP001344447">
    <property type="component" value="Unassembled WGS sequence"/>
</dbReference>
<accession>A0AAN7U1Q5</accession>
<organism evidence="2 3">
    <name type="scientific">Dictyostelium firmibasis</name>
    <dbReference type="NCBI Taxonomy" id="79012"/>
    <lineage>
        <taxon>Eukaryota</taxon>
        <taxon>Amoebozoa</taxon>
        <taxon>Evosea</taxon>
        <taxon>Eumycetozoa</taxon>
        <taxon>Dictyostelia</taxon>
        <taxon>Dictyosteliales</taxon>
        <taxon>Dictyosteliaceae</taxon>
        <taxon>Dictyostelium</taxon>
    </lineage>
</organism>
<dbReference type="PANTHER" id="PTHR37516:SF2">
    <property type="match status" value="1"/>
</dbReference>
<feature type="region of interest" description="Disordered" evidence="1">
    <location>
        <begin position="1"/>
        <end position="24"/>
    </location>
</feature>
<dbReference type="GO" id="GO:0046579">
    <property type="term" value="P:positive regulation of Ras protein signal transduction"/>
    <property type="evidence" value="ECO:0007669"/>
    <property type="project" value="TreeGrafter"/>
</dbReference>
<gene>
    <name evidence="2" type="ORF">RB653_007744</name>
</gene>
<dbReference type="GO" id="GO:0005829">
    <property type="term" value="C:cytosol"/>
    <property type="evidence" value="ECO:0007669"/>
    <property type="project" value="TreeGrafter"/>
</dbReference>
<evidence type="ECO:0000256" key="1">
    <source>
        <dbReference type="SAM" id="MobiDB-lite"/>
    </source>
</evidence>
<dbReference type="EMBL" id="JAVFKY010000005">
    <property type="protein sequence ID" value="KAK5576600.1"/>
    <property type="molecule type" value="Genomic_DNA"/>
</dbReference>
<feature type="compositionally biased region" description="Polar residues" evidence="1">
    <location>
        <begin position="1254"/>
        <end position="1264"/>
    </location>
</feature>
<evidence type="ECO:0000313" key="2">
    <source>
        <dbReference type="EMBL" id="KAK5576600.1"/>
    </source>
</evidence>
<feature type="compositionally biased region" description="Polar residues" evidence="1">
    <location>
        <begin position="1"/>
        <end position="15"/>
    </location>
</feature>
<sequence>MSTTPINSESVSKSGTFRRGPNRTKSTVSIFQAFDNPDQKTLKTAQQKLYNIPSQKAEDYLKKVKSRETTGEPVFLSGDGVFYDINYVPVFTHKLPEKGSLNNNNNSNNNQTGSSASADNIESNDTENGEEVEDEEDEEEEETLQEQLVHLYNSIPQIDEFENFFDYEQAFFDWKYAVDQIFDRTRLPVVTGRAYYRPKLSDFQKMYRGTSTFGDYRPSVSSFSIEGGSGSIGGDGDEKSDPLNSEIEDDTAEHNYNEFSLLKDQLESSGEPWDSLLIPQEPQPIDYNTFEEYDDALMRWASICSQLPVFPPHPSQLKDLIPIQSIAESQMNNIGDIIVEQRSKSQRDADGSNSLANQCVIKSGLYEMVFMDLELPSSSLTRQQDQQKKLEAELEEKEQKRKQQSQLNDLIARNSRVSPAISTKPTITVDQDTKQRIQQVVQQLLEKREKAWRETGERIQTPERQEIILISRSYVAPFVAKLHGTHDTSALLSSTQQQSTFTLKNDALRRTDLTSKQIQDNCDCPSRVGGMPVKFLVPNYDIVFEPTKCTPDSTYQQNLVQQLRVFHYGGRHNQLYSWYHPMVPPEEHQKHKEEIDFIIMSQQRITKDKLNIQNISDILYGDMFLDKFSDLLDSSFSEDFDGGKSYATVITKSITPENIQDLLALLEQSKSPLFHAKLSFLVMNFFSGNKGSNILEKLIANRDVKNLSLLTYSFDFITEVPTELIPWSDETNLLVKTLLGDSIEVLWKLIFCYYYLNVIGKVLDIHVHLYYSKSIINQSKVSITHSIATLLQTNTPNILDKIFTGISHRSKTVSSFCLFILLQLMSNQEGLAVHNCLKAENSNLYGRVKKICDSKFKHVQFAARRLFSVFGKAPWVDFVYKEYNKDPEQCLSVCDFIGNDEKKPSSLLLEMLLEFFTTSLDRTIEAATASLPISNTSSSTPSSLSSSMGGSGSGGSMSSLMNNTPPLSPVGSPPVNMSSSFGGNTPNITIGIKNKFSFVLDGALFHHLLAHIIKNSKVSSYQMYVISTLLSKLAKTHFKLGTIQVNQNSVKTSQKKWGHPMLSLSPIDIRNMSSKMNDPAAGQYQYPIKTSMLSTIRSLLKFYPVFDVVKKEDDFYTRLLAFCKDGASAEFNRQAWCLLYQLMRHHIGTIESLTKDNILSGFLEMMGTSSHPTVICHSLHYITKMFNIAEVELKNPKRTKNDVKVIEKDNKLLNSLFKDKTLFIKVHMIYKKYKPEMSGGPSGGSGSGGSGGSRDSTASAQNKSKAIDKSETVNKFGLAFIELAKFYNLVVTSPYCHKLYKDTLKKDEYKEGLFDLSNMFLTKEQSIPNNTPPVPVKPPTGGSTPTGSPVIIPSTTKNDSGQSSTPKGGLFDKLAKKYSNFSSK</sequence>
<reference evidence="2 3" key="1">
    <citation type="submission" date="2023-11" db="EMBL/GenBank/DDBJ databases">
        <title>Dfirmibasis_genome.</title>
        <authorList>
            <person name="Edelbroek B."/>
            <person name="Kjellin J."/>
            <person name="Jerlstrom-Hultqvist J."/>
            <person name="Soderbom F."/>
        </authorList>
    </citation>
    <scope>NUCLEOTIDE SEQUENCE [LARGE SCALE GENOMIC DNA]</scope>
    <source>
        <strain evidence="2 3">TNS-C-14</strain>
    </source>
</reference>
<protein>
    <submittedName>
        <fullName evidence="2">Uncharacterized protein</fullName>
    </submittedName>
</protein>
<evidence type="ECO:0000313" key="3">
    <source>
        <dbReference type="Proteomes" id="UP001344447"/>
    </source>
</evidence>
<dbReference type="GO" id="GO:1904515">
    <property type="term" value="P:positive regulation of TORC2 signaling"/>
    <property type="evidence" value="ECO:0007669"/>
    <property type="project" value="TreeGrafter"/>
</dbReference>
<name>A0AAN7U1Q5_9MYCE</name>
<dbReference type="SUPFAM" id="SSF48371">
    <property type="entry name" value="ARM repeat"/>
    <property type="match status" value="1"/>
</dbReference>
<dbReference type="InterPro" id="IPR037474">
    <property type="entry name" value="ScaA"/>
</dbReference>
<feature type="compositionally biased region" description="Gly residues" evidence="1">
    <location>
        <begin position="1240"/>
        <end position="1252"/>
    </location>
</feature>
<feature type="compositionally biased region" description="Low complexity" evidence="1">
    <location>
        <begin position="934"/>
        <end position="948"/>
    </location>
</feature>
<feature type="region of interest" description="Disordered" evidence="1">
    <location>
        <begin position="934"/>
        <end position="975"/>
    </location>
</feature>
<feature type="region of interest" description="Disordered" evidence="1">
    <location>
        <begin position="1237"/>
        <end position="1266"/>
    </location>
</feature>
<keyword evidence="3" id="KW-1185">Reference proteome</keyword>
<feature type="compositionally biased region" description="Polar residues" evidence="1">
    <location>
        <begin position="1353"/>
        <end position="1366"/>
    </location>
</feature>
<dbReference type="PANTHER" id="PTHR37516">
    <property type="entry name" value="SCA1 COMPLEX SCAFFOLD PROTEIN SCAA"/>
    <property type="match status" value="1"/>
</dbReference>
<feature type="compositionally biased region" description="Acidic residues" evidence="1">
    <location>
        <begin position="122"/>
        <end position="143"/>
    </location>
</feature>
<dbReference type="GO" id="GO:0005886">
    <property type="term" value="C:plasma membrane"/>
    <property type="evidence" value="ECO:0007669"/>
    <property type="project" value="TreeGrafter"/>
</dbReference>
<feature type="region of interest" description="Disordered" evidence="1">
    <location>
        <begin position="1324"/>
        <end position="1371"/>
    </location>
</feature>
<dbReference type="InterPro" id="IPR016024">
    <property type="entry name" value="ARM-type_fold"/>
</dbReference>
<comment type="caution">
    <text evidence="2">The sequence shown here is derived from an EMBL/GenBank/DDBJ whole genome shotgun (WGS) entry which is preliminary data.</text>
</comment>
<feature type="compositionally biased region" description="Basic and acidic residues" evidence="1">
    <location>
        <begin position="385"/>
        <end position="401"/>
    </location>
</feature>
<feature type="region of interest" description="Disordered" evidence="1">
    <location>
        <begin position="98"/>
        <end position="143"/>
    </location>
</feature>
<proteinExistence type="predicted"/>
<feature type="region of interest" description="Disordered" evidence="1">
    <location>
        <begin position="224"/>
        <end position="246"/>
    </location>
</feature>
<feature type="compositionally biased region" description="Low complexity" evidence="1">
    <location>
        <begin position="1339"/>
        <end position="1350"/>
    </location>
</feature>
<feature type="region of interest" description="Disordered" evidence="1">
    <location>
        <begin position="380"/>
        <end position="412"/>
    </location>
</feature>